<evidence type="ECO:0000256" key="3">
    <source>
        <dbReference type="ARBA" id="ARBA00030733"/>
    </source>
</evidence>
<evidence type="ECO:0000256" key="1">
    <source>
        <dbReference type="ARBA" id="ARBA00024204"/>
    </source>
</evidence>
<reference evidence="5" key="1">
    <citation type="submission" date="2024-02" db="UniProtKB">
        <authorList>
            <consortium name="WormBaseParasite"/>
        </authorList>
    </citation>
    <scope>IDENTIFICATION</scope>
</reference>
<accession>A0AAF5D9H7</accession>
<dbReference type="GO" id="GO:0005758">
    <property type="term" value="C:mitochondrial intermembrane space"/>
    <property type="evidence" value="ECO:0007669"/>
    <property type="project" value="InterPro"/>
</dbReference>
<protein>
    <recommendedName>
        <fullName evidence="2">Protein MIX23</fullName>
    </recommendedName>
    <alternativeName>
        <fullName evidence="3">Coiled-coil domain-containing protein 58</fullName>
    </alternativeName>
</protein>
<evidence type="ECO:0000256" key="2">
    <source>
        <dbReference type="ARBA" id="ARBA00024228"/>
    </source>
</evidence>
<dbReference type="WBParaSite" id="TCONS_00008882.p1">
    <property type="protein sequence ID" value="TCONS_00008882.p1"/>
    <property type="gene ID" value="XLOC_006755"/>
</dbReference>
<dbReference type="PANTHER" id="PTHR31905">
    <property type="entry name" value="COILED-COIL DOMAIN-CONTAINING PROTEIN 58"/>
    <property type="match status" value="1"/>
</dbReference>
<comment type="similarity">
    <text evidence="1">Belongs to the MIX23 family.</text>
</comment>
<proteinExistence type="inferred from homology"/>
<dbReference type="Proteomes" id="UP000035681">
    <property type="component" value="Unplaced"/>
</dbReference>
<name>A0AAF5D9H7_STRER</name>
<organism evidence="4 5">
    <name type="scientific">Strongyloides stercoralis</name>
    <name type="common">Threadworm</name>
    <dbReference type="NCBI Taxonomy" id="6248"/>
    <lineage>
        <taxon>Eukaryota</taxon>
        <taxon>Metazoa</taxon>
        <taxon>Ecdysozoa</taxon>
        <taxon>Nematoda</taxon>
        <taxon>Chromadorea</taxon>
        <taxon>Rhabditida</taxon>
        <taxon>Tylenchina</taxon>
        <taxon>Panagrolaimomorpha</taxon>
        <taxon>Strongyloidoidea</taxon>
        <taxon>Strongyloididae</taxon>
        <taxon>Strongyloides</taxon>
    </lineage>
</organism>
<dbReference type="InterPro" id="IPR019171">
    <property type="entry name" value="MIX23"/>
</dbReference>
<keyword evidence="4" id="KW-1185">Reference proteome</keyword>
<evidence type="ECO:0000313" key="5">
    <source>
        <dbReference type="WBParaSite" id="TCONS_00008882.p1"/>
    </source>
</evidence>
<dbReference type="AlphaFoldDB" id="A0AAF5D9H7"/>
<sequence length="135" mass="16013">MKTMPSVPVNCLDFQSFESALEKLRKNDDKVGFRLNCEIPTKSFSSNNTDVQSICSQIENEFKKLQEQRYSIIERCLDENKALYNDLFNKNTPDYELKTILNRIRLIKREKSVEEVIETQTQKMMSERCKKELYK</sequence>
<dbReference type="PANTHER" id="PTHR31905:SF2">
    <property type="entry name" value="PROTEIN MIX23"/>
    <property type="match status" value="1"/>
</dbReference>
<evidence type="ECO:0000313" key="4">
    <source>
        <dbReference type="Proteomes" id="UP000035681"/>
    </source>
</evidence>